<dbReference type="CDD" id="cd04091">
    <property type="entry name" value="mtEFG1_II_like"/>
    <property type="match status" value="1"/>
</dbReference>
<dbReference type="SMART" id="SM00889">
    <property type="entry name" value="EFG_IV"/>
    <property type="match status" value="1"/>
</dbReference>
<dbReference type="PANTHER" id="PTHR43636">
    <property type="entry name" value="ELONGATION FACTOR G, MITOCHONDRIAL"/>
    <property type="match status" value="1"/>
</dbReference>
<dbReference type="InterPro" id="IPR035647">
    <property type="entry name" value="EFG_III/V"/>
</dbReference>
<dbReference type="EMBL" id="CP143784">
    <property type="protein sequence ID" value="WVN85722.1"/>
    <property type="molecule type" value="Genomic_DNA"/>
</dbReference>
<dbReference type="SUPFAM" id="SSF52540">
    <property type="entry name" value="P-loop containing nucleoside triphosphate hydrolases"/>
    <property type="match status" value="1"/>
</dbReference>
<comment type="similarity">
    <text evidence="2">Belongs to the TRAFAC class translation factor GTPase superfamily. Classic translation factor GTPase family. EF-G/EF-2 subfamily.</text>
</comment>
<dbReference type="SUPFAM" id="SSF51445">
    <property type="entry name" value="(Trans)glycosidases"/>
    <property type="match status" value="1"/>
</dbReference>
<dbReference type="InterPro" id="IPR047872">
    <property type="entry name" value="EFG_IV"/>
</dbReference>
<feature type="binding site" evidence="11">
    <location>
        <begin position="247"/>
        <end position="250"/>
    </location>
    <ligand>
        <name>GTP</name>
        <dbReference type="ChEBI" id="CHEBI:37565"/>
    </ligand>
</feature>
<accession>A0AAJ8JNW5</accession>
<dbReference type="AlphaFoldDB" id="A0AAJ8JNW5"/>
<dbReference type="InterPro" id="IPR031157">
    <property type="entry name" value="G_TR_CS"/>
</dbReference>
<protein>
    <recommendedName>
        <fullName evidence="11">Elongation factor G, mitochondrial</fullName>
        <shortName evidence="11">EF-Gmt</shortName>
    </recommendedName>
    <alternativeName>
        <fullName evidence="11">Elongation factor G 1, mitochondrial</fullName>
        <shortName evidence="11">mEF-G 1</shortName>
    </alternativeName>
    <alternativeName>
        <fullName evidence="11">Elongation factor G1</fullName>
    </alternativeName>
</protein>
<dbReference type="InterPro" id="IPR004540">
    <property type="entry name" value="Transl_elong_EFG/EF2"/>
</dbReference>
<dbReference type="InterPro" id="IPR009022">
    <property type="entry name" value="EFG_III"/>
</dbReference>
<dbReference type="InterPro" id="IPR027417">
    <property type="entry name" value="P-loop_NTPase"/>
</dbReference>
<comment type="function">
    <text evidence="11">Mitochondrial GTPase that catalyzes the GTP-dependent ribosomal translocation step during translation elongation. During this step, the ribosome changes from the pre-translocational (PRE) to the post-translocational (POST) state as the newly formed A-site-bound peptidyl-tRNA and P-site-bound deacylated tRNA move to the P and E sites, respectively. Catalyzes the coordinated movement of the two tRNA molecules, the mRNA and conformational changes in the ribosome.</text>
</comment>
<dbReference type="FunFam" id="3.30.70.870:FF:000001">
    <property type="entry name" value="Elongation factor G"/>
    <property type="match status" value="1"/>
</dbReference>
<sequence length="1120" mass="125215">MTGINRAAARSRQIVKPLCRPNILRRTPILYVASTIQVTPLRPCHRSIISRLGVQRLEGIHRRWASSNNDGGKPSAEQEWPERILPKLSEMDKKRLRRQRNVGISAHIDSGKTTLTERVLYYTGRIRDIHEVRGRDAVGAKMDSMELEREKGITIQSAATFCDWVAPTPPTELQEGEVVGEGEKEKFAINIIDTPGHVDFTIEVERALRVLDGAVLVLCAVSGVQSQTITVDRQMRRYNVPRLAFINKMDRAGSNPFRVIQQLRSKLKMNAAAVQVPIGVEDKFAGVVDLVRMKAIYNEGVKGNQVTETDEIPESVIALVKEKRAELIEYLSEADETLCDLFLEEQPISDTDIAKALQRATTSLRFTPVFVGSAIKNTGVQPLLDGVCAYLPNPSEVSNHAMDAALPAHAPTIPLAPASNAPLVGLAFKLEEGRYGQLTYMRVYQGELKRGSTIFNARTGKRVKVPRLVRMHSDEMEDVESVGAGEICAMFGVECSSGDTFTDGSSTYTMTSMFVPEPVISLSIRPEGNETPNFSRALNRFQKEDPTFRVHVDSESQETIISGMGELHLDIYVERMKREYNVACVTGKPRVAFRETITEPAKFNYTHKKQSGGSGQFGRVIGSIEPMEVDPDTGKDTAFENRLVGSNIPNQFFPAIEKGFQEALDRGLLTGHPITGCKFILEDGSAHAVDSNELAFRLATIGAFREAFPKAKPVVLEPVMTVEVVAPIEFQGNVIGAINQRKGTIVDTEIRDDEFTLIAEVALNDMFGYSSQLRGMTQGKGEFSMEYKNHQPVLPNVQKEMTEAFRKKQLTNLDSVAYDPYCTDSLNKHTPYIICMPKPFKKAKYSDQPMPSIVQPTLEDNGISINFAMIHGALSSLIFKIGKGLDISDDPLTQQLLSTWSDLSKAYDIPCSEVTHPQFDQLYYDDIIFVDPFKKQPVVTLIWSADVSETAKGSWIDLASTEGRMINVKFDNYVSHTELEKAPLRRRTYGLTRSSNVVTFKYVNSTWLKNNWTSWSNLRGSQVVQLNAGMSLMQSFGGPLLLPKMFVRWVQLGVTHTRFCIHNFKPDEKNLSSTATTSTPWMYPAVLPIIREAIKWRYEHLSYFNSLIWESHDHAYSAIA</sequence>
<gene>
    <name evidence="11" type="primary">MEF1</name>
    <name evidence="13" type="ORF">L203_100873</name>
</gene>
<organism evidence="13 14">
    <name type="scientific">Cryptococcus depauperatus CBS 7841</name>
    <dbReference type="NCBI Taxonomy" id="1295531"/>
    <lineage>
        <taxon>Eukaryota</taxon>
        <taxon>Fungi</taxon>
        <taxon>Dikarya</taxon>
        <taxon>Basidiomycota</taxon>
        <taxon>Agaricomycotina</taxon>
        <taxon>Tremellomycetes</taxon>
        <taxon>Tremellales</taxon>
        <taxon>Cryptococcaceae</taxon>
        <taxon>Cryptococcus</taxon>
    </lineage>
</organism>
<dbReference type="PRINTS" id="PR00315">
    <property type="entry name" value="ELONGATNFCT"/>
</dbReference>
<dbReference type="GO" id="GO:0005739">
    <property type="term" value="C:mitochondrion"/>
    <property type="evidence" value="ECO:0007669"/>
    <property type="project" value="UniProtKB-SubCell"/>
</dbReference>
<dbReference type="CDD" id="cd01886">
    <property type="entry name" value="EF-G"/>
    <property type="match status" value="1"/>
</dbReference>
<dbReference type="SUPFAM" id="SSF54211">
    <property type="entry name" value="Ribosomal protein S5 domain 2-like"/>
    <property type="match status" value="1"/>
</dbReference>
<dbReference type="InterPro" id="IPR035649">
    <property type="entry name" value="EFG_V"/>
</dbReference>
<evidence type="ECO:0000259" key="12">
    <source>
        <dbReference type="PROSITE" id="PS51722"/>
    </source>
</evidence>
<dbReference type="Pfam" id="PF14492">
    <property type="entry name" value="EFG_III"/>
    <property type="match status" value="1"/>
</dbReference>
<dbReference type="InterPro" id="IPR041095">
    <property type="entry name" value="EFG_II"/>
</dbReference>
<dbReference type="InterPro" id="IPR005517">
    <property type="entry name" value="Transl_elong_EFG/EF2_IV"/>
</dbReference>
<evidence type="ECO:0000313" key="14">
    <source>
        <dbReference type="Proteomes" id="UP000094043"/>
    </source>
</evidence>
<keyword evidence="9 11" id="KW-0342">GTP-binding</keyword>
<dbReference type="SUPFAM" id="SSF50447">
    <property type="entry name" value="Translation proteins"/>
    <property type="match status" value="1"/>
</dbReference>
<dbReference type="InterPro" id="IPR000322">
    <property type="entry name" value="Glyco_hydro_31_TIM"/>
</dbReference>
<dbReference type="GO" id="GO:0005975">
    <property type="term" value="P:carbohydrate metabolic process"/>
    <property type="evidence" value="ECO:0007669"/>
    <property type="project" value="InterPro"/>
</dbReference>
<dbReference type="Gene3D" id="3.40.50.300">
    <property type="entry name" value="P-loop containing nucleotide triphosphate hydrolases"/>
    <property type="match status" value="1"/>
</dbReference>
<dbReference type="HAMAP" id="MF_00054_B">
    <property type="entry name" value="EF_G_EF_2_B"/>
    <property type="match status" value="1"/>
</dbReference>
<proteinExistence type="inferred from homology"/>
<dbReference type="NCBIfam" id="NF009381">
    <property type="entry name" value="PRK12740.1-5"/>
    <property type="match status" value="1"/>
</dbReference>
<evidence type="ECO:0000256" key="11">
    <source>
        <dbReference type="HAMAP-Rule" id="MF_03061"/>
    </source>
</evidence>
<evidence type="ECO:0000256" key="2">
    <source>
        <dbReference type="ARBA" id="ARBA00005870"/>
    </source>
</evidence>
<dbReference type="FunFam" id="3.30.70.240:FF:000015">
    <property type="entry name" value="Elongation factor G, mitochondrial"/>
    <property type="match status" value="1"/>
</dbReference>
<evidence type="ECO:0000256" key="1">
    <source>
        <dbReference type="ARBA" id="ARBA00004173"/>
    </source>
</evidence>
<dbReference type="Gene3D" id="2.40.30.10">
    <property type="entry name" value="Translation factors"/>
    <property type="match status" value="1"/>
</dbReference>
<comment type="similarity">
    <text evidence="3">Belongs to the glycosyl hydrolase 31 family.</text>
</comment>
<keyword evidence="4 11" id="KW-0547">Nucleotide-binding</keyword>
<keyword evidence="5 11" id="KW-0251">Elongation factor</keyword>
<dbReference type="GO" id="GO:0004553">
    <property type="term" value="F:hydrolase activity, hydrolyzing O-glycosyl compounds"/>
    <property type="evidence" value="ECO:0007669"/>
    <property type="project" value="InterPro"/>
</dbReference>
<dbReference type="Proteomes" id="UP000094043">
    <property type="component" value="Chromosome 1"/>
</dbReference>
<dbReference type="InterPro" id="IPR009000">
    <property type="entry name" value="Transl_B-barrel_sf"/>
</dbReference>
<dbReference type="InterPro" id="IPR000795">
    <property type="entry name" value="T_Tr_GTP-bd_dom"/>
</dbReference>
<dbReference type="CDD" id="cd01434">
    <property type="entry name" value="EFG_mtEFG1_IV"/>
    <property type="match status" value="1"/>
</dbReference>
<dbReference type="SUPFAM" id="SSF54980">
    <property type="entry name" value="EF-G C-terminal domain-like"/>
    <property type="match status" value="2"/>
</dbReference>
<dbReference type="PANTHER" id="PTHR43636:SF2">
    <property type="entry name" value="ELONGATION FACTOR G, MITOCHONDRIAL"/>
    <property type="match status" value="1"/>
</dbReference>
<keyword evidence="8 11" id="KW-0496">Mitochondrion</keyword>
<dbReference type="InterPro" id="IPR000640">
    <property type="entry name" value="EFG_V-like"/>
</dbReference>
<comment type="pathway">
    <text evidence="11">Protein biosynthesis; polypeptide chain elongation.</text>
</comment>
<feature type="binding site" evidence="11">
    <location>
        <begin position="106"/>
        <end position="113"/>
    </location>
    <ligand>
        <name>GTP</name>
        <dbReference type="ChEBI" id="CHEBI:37565"/>
    </ligand>
</feature>
<dbReference type="InterPro" id="IPR020568">
    <property type="entry name" value="Ribosomal_Su5_D2-typ_SF"/>
</dbReference>
<dbReference type="FunFam" id="3.30.230.10:FF:000003">
    <property type="entry name" value="Elongation factor G"/>
    <property type="match status" value="1"/>
</dbReference>
<dbReference type="PROSITE" id="PS00301">
    <property type="entry name" value="G_TR_1"/>
    <property type="match status" value="1"/>
</dbReference>
<dbReference type="Gene3D" id="3.30.70.870">
    <property type="entry name" value="Elongation Factor G (Translational Gtpase), domain 3"/>
    <property type="match status" value="1"/>
</dbReference>
<dbReference type="GO" id="GO:0005525">
    <property type="term" value="F:GTP binding"/>
    <property type="evidence" value="ECO:0007669"/>
    <property type="project" value="UniProtKB-UniRule"/>
</dbReference>
<dbReference type="Pfam" id="PF03144">
    <property type="entry name" value="GTP_EFTU_D2"/>
    <property type="match status" value="1"/>
</dbReference>
<dbReference type="InterPro" id="IPR004161">
    <property type="entry name" value="EFTu-like_2"/>
</dbReference>
<dbReference type="InterPro" id="IPR017853">
    <property type="entry name" value="GH"/>
</dbReference>
<dbReference type="GO" id="GO:0003746">
    <property type="term" value="F:translation elongation factor activity"/>
    <property type="evidence" value="ECO:0007669"/>
    <property type="project" value="UniProtKB-UniRule"/>
</dbReference>
<dbReference type="Gene3D" id="3.20.20.80">
    <property type="entry name" value="Glycosidases"/>
    <property type="match status" value="1"/>
</dbReference>
<reference evidence="13" key="2">
    <citation type="journal article" date="2022" name="Elife">
        <title>Obligate sexual reproduction of a homothallic fungus closely related to the Cryptococcus pathogenic species complex.</title>
        <authorList>
            <person name="Passer A.R."/>
            <person name="Clancey S.A."/>
            <person name="Shea T."/>
            <person name="David-Palma M."/>
            <person name="Averette A.F."/>
            <person name="Boekhout T."/>
            <person name="Porcel B.M."/>
            <person name="Nowrousian M."/>
            <person name="Cuomo C.A."/>
            <person name="Sun S."/>
            <person name="Heitman J."/>
            <person name="Coelho M.A."/>
        </authorList>
    </citation>
    <scope>NUCLEOTIDE SEQUENCE</scope>
    <source>
        <strain evidence="13">CBS 7841</strain>
    </source>
</reference>
<dbReference type="SMART" id="SM00838">
    <property type="entry name" value="EFG_C"/>
    <property type="match status" value="1"/>
</dbReference>
<name>A0AAJ8JNW5_9TREE</name>
<dbReference type="InterPro" id="IPR005225">
    <property type="entry name" value="Small_GTP-bd"/>
</dbReference>
<keyword evidence="7" id="KW-0809">Transit peptide</keyword>
<dbReference type="Pfam" id="PF03764">
    <property type="entry name" value="EFG_IV"/>
    <property type="match status" value="1"/>
</dbReference>
<comment type="similarity">
    <text evidence="11">Belongs to the GTP-binding elongation factor family. EF-G/EF-2 subfamily.</text>
</comment>
<evidence type="ECO:0000256" key="5">
    <source>
        <dbReference type="ARBA" id="ARBA00022768"/>
    </source>
</evidence>
<evidence type="ECO:0000256" key="9">
    <source>
        <dbReference type="ARBA" id="ARBA00023134"/>
    </source>
</evidence>
<dbReference type="Gene3D" id="3.30.230.10">
    <property type="match status" value="1"/>
</dbReference>
<evidence type="ECO:0000256" key="10">
    <source>
        <dbReference type="ARBA" id="ARBA00024731"/>
    </source>
</evidence>
<comment type="subcellular location">
    <subcellularLocation>
        <location evidence="1 11">Mitochondrion</location>
    </subcellularLocation>
</comment>
<reference evidence="13" key="1">
    <citation type="submission" date="2016-06" db="EMBL/GenBank/DDBJ databases">
        <authorList>
            <person name="Cuomo C."/>
            <person name="Litvintseva A."/>
            <person name="Heitman J."/>
            <person name="Chen Y."/>
            <person name="Sun S."/>
            <person name="Springer D."/>
            <person name="Dromer F."/>
            <person name="Young S."/>
            <person name="Zeng Q."/>
            <person name="Chapman S."/>
            <person name="Gujja S."/>
            <person name="Saif S."/>
            <person name="Birren B."/>
        </authorList>
    </citation>
    <scope>NUCLEOTIDE SEQUENCE</scope>
    <source>
        <strain evidence="13">CBS 7841</strain>
    </source>
</reference>
<evidence type="ECO:0000256" key="6">
    <source>
        <dbReference type="ARBA" id="ARBA00022917"/>
    </source>
</evidence>
<dbReference type="InterPro" id="IPR014721">
    <property type="entry name" value="Ribsml_uS5_D2-typ_fold_subgr"/>
</dbReference>
<dbReference type="NCBIfam" id="TIGR00231">
    <property type="entry name" value="small_GTP"/>
    <property type="match status" value="1"/>
</dbReference>
<dbReference type="Gene3D" id="3.30.70.240">
    <property type="match status" value="1"/>
</dbReference>
<dbReference type="FunFam" id="3.40.50.300:FF:000558">
    <property type="entry name" value="Elongation factor G, mitochondrial"/>
    <property type="match status" value="1"/>
</dbReference>
<evidence type="ECO:0000256" key="8">
    <source>
        <dbReference type="ARBA" id="ARBA00023128"/>
    </source>
</evidence>
<dbReference type="NCBIfam" id="TIGR00484">
    <property type="entry name" value="EF-G"/>
    <property type="match status" value="1"/>
</dbReference>
<dbReference type="Pfam" id="PF01055">
    <property type="entry name" value="Glyco_hydro_31_2nd"/>
    <property type="match status" value="1"/>
</dbReference>
<keyword evidence="14" id="KW-1185">Reference proteome</keyword>
<dbReference type="PROSITE" id="PS51722">
    <property type="entry name" value="G_TR_2"/>
    <property type="match status" value="1"/>
</dbReference>
<dbReference type="GO" id="GO:0003924">
    <property type="term" value="F:GTPase activity"/>
    <property type="evidence" value="ECO:0007669"/>
    <property type="project" value="UniProtKB-UniRule"/>
</dbReference>
<evidence type="ECO:0000256" key="7">
    <source>
        <dbReference type="ARBA" id="ARBA00022946"/>
    </source>
</evidence>
<evidence type="ECO:0000256" key="4">
    <source>
        <dbReference type="ARBA" id="ARBA00022741"/>
    </source>
</evidence>
<feature type="binding site" evidence="11">
    <location>
        <begin position="193"/>
        <end position="197"/>
    </location>
    <ligand>
        <name>GTP</name>
        <dbReference type="ChEBI" id="CHEBI:37565"/>
    </ligand>
</feature>
<dbReference type="CDD" id="cd16262">
    <property type="entry name" value="EFG_III"/>
    <property type="match status" value="1"/>
</dbReference>
<dbReference type="CDD" id="cd04097">
    <property type="entry name" value="mtEFG1_C"/>
    <property type="match status" value="1"/>
</dbReference>
<dbReference type="Pfam" id="PF00009">
    <property type="entry name" value="GTP_EFTU"/>
    <property type="match status" value="1"/>
</dbReference>
<reference evidence="13" key="3">
    <citation type="submission" date="2024-01" db="EMBL/GenBank/DDBJ databases">
        <authorList>
            <person name="Coelho M.A."/>
            <person name="David-Palma M."/>
            <person name="Shea T."/>
            <person name="Sun S."/>
            <person name="Cuomo C.A."/>
            <person name="Heitman J."/>
        </authorList>
    </citation>
    <scope>NUCLEOTIDE SEQUENCE</scope>
    <source>
        <strain evidence="13">CBS 7841</strain>
    </source>
</reference>
<keyword evidence="6 11" id="KW-0648">Protein biosynthesis</keyword>
<dbReference type="Pfam" id="PF00679">
    <property type="entry name" value="EFG_C"/>
    <property type="match status" value="1"/>
</dbReference>
<comment type="function">
    <text evidence="10">Catalyzes the GTP-dependent ribosomal translocation step during translation elongation. During this step, the ribosome changes from the pre-translocational (PRE) to the post-translocational (POST) state as the newly formed A-site-bound peptidyl-tRNA and P-site-bound deacylated tRNA move to the P and E sites, respectively. Catalyzes the coordinated movement of the two tRNA molecules, the mRNA and conformational changes in the ribosome.</text>
</comment>
<evidence type="ECO:0000256" key="3">
    <source>
        <dbReference type="ARBA" id="ARBA00007806"/>
    </source>
</evidence>
<evidence type="ECO:0000313" key="13">
    <source>
        <dbReference type="EMBL" id="WVN85722.1"/>
    </source>
</evidence>
<dbReference type="FunFam" id="2.40.30.10:FF:000022">
    <property type="entry name" value="Elongation factor G, mitochondrial"/>
    <property type="match status" value="1"/>
</dbReference>
<feature type="domain" description="Tr-type G" evidence="12">
    <location>
        <begin position="97"/>
        <end position="395"/>
    </location>
</feature>
<dbReference type="GO" id="GO:0070125">
    <property type="term" value="P:mitochondrial translational elongation"/>
    <property type="evidence" value="ECO:0007669"/>
    <property type="project" value="UniProtKB-UniRule"/>
</dbReference>